<accession>A0ABV3L8R0</accession>
<evidence type="ECO:0000313" key="4">
    <source>
        <dbReference type="Proteomes" id="UP001553161"/>
    </source>
</evidence>
<dbReference type="InterPro" id="IPR032466">
    <property type="entry name" value="Metal_Hydrolase"/>
</dbReference>
<comment type="caution">
    <text evidence="3">The sequence shown here is derived from an EMBL/GenBank/DDBJ whole genome shotgun (WGS) entry which is preliminary data.</text>
</comment>
<dbReference type="SUPFAM" id="SSF51556">
    <property type="entry name" value="Metallo-dependent hydrolases"/>
    <property type="match status" value="1"/>
</dbReference>
<dbReference type="Gene3D" id="3.20.20.140">
    <property type="entry name" value="Metal-dependent hydrolases"/>
    <property type="match status" value="1"/>
</dbReference>
<dbReference type="InterPro" id="IPR052350">
    <property type="entry name" value="Metallo-dep_Lactonases"/>
</dbReference>
<dbReference type="Pfam" id="PF04909">
    <property type="entry name" value="Amidohydro_2"/>
    <property type="match status" value="1"/>
</dbReference>
<protein>
    <submittedName>
        <fullName evidence="3">Amidohydrolase family protein</fullName>
    </submittedName>
</protein>
<dbReference type="EMBL" id="JBFBVU010000020">
    <property type="protein sequence ID" value="MEV8467959.1"/>
    <property type="molecule type" value="Genomic_DNA"/>
</dbReference>
<proteinExistence type="inferred from homology"/>
<keyword evidence="4" id="KW-1185">Reference proteome</keyword>
<dbReference type="Proteomes" id="UP001553161">
    <property type="component" value="Unassembled WGS sequence"/>
</dbReference>
<sequence>MTGAEAASIAQGVSDLLRGIALIDGHHHFWQIGRFPYRWLDASAPAARFGDKAGIAGDYLPPQYLADFAGLPLAGSVHVQANCGADPVEETRWLQDLTDRTGWPTAIVGQIDLSAPDARQSVDRHRAFAALRGLRTPVAWDKAGRWRVADRPHVLLDAGFRDAAAHMAEHDLCLEMVVAPEQLAELTEFAAAHPRLQIVVNHFATLEPSQPGNTDAWAAGIAGLTDCPNVSVKLSGLWTVDKAWDPQVLRPFVDHLLTSLGSARVLYGSNMPVEGVNCPVDQQFASLARVLGGRTRAELEDIFCATARRIYRLALAEPVQESDT</sequence>
<dbReference type="PANTHER" id="PTHR43569">
    <property type="entry name" value="AMIDOHYDROLASE"/>
    <property type="match status" value="1"/>
</dbReference>
<dbReference type="PANTHER" id="PTHR43569:SF1">
    <property type="entry name" value="BLL3371 PROTEIN"/>
    <property type="match status" value="1"/>
</dbReference>
<evidence type="ECO:0000256" key="1">
    <source>
        <dbReference type="ARBA" id="ARBA00038310"/>
    </source>
</evidence>
<organism evidence="3 4">
    <name type="scientific">Meridianimarinicoccus marinus</name>
    <dbReference type="NCBI Taxonomy" id="3231483"/>
    <lineage>
        <taxon>Bacteria</taxon>
        <taxon>Pseudomonadati</taxon>
        <taxon>Pseudomonadota</taxon>
        <taxon>Alphaproteobacteria</taxon>
        <taxon>Rhodobacterales</taxon>
        <taxon>Paracoccaceae</taxon>
        <taxon>Meridianimarinicoccus</taxon>
    </lineage>
</organism>
<reference evidence="3 4" key="1">
    <citation type="submission" date="2024-07" db="EMBL/GenBank/DDBJ databases">
        <authorList>
            <person name="Kang M."/>
        </authorList>
    </citation>
    <scope>NUCLEOTIDE SEQUENCE [LARGE SCALE GENOMIC DNA]</scope>
    <source>
        <strain evidence="3 4">DFM31</strain>
    </source>
</reference>
<evidence type="ECO:0000259" key="2">
    <source>
        <dbReference type="Pfam" id="PF04909"/>
    </source>
</evidence>
<gene>
    <name evidence="3" type="ORF">AB0T83_14375</name>
</gene>
<name>A0ABV3L8R0_9RHOB</name>
<comment type="similarity">
    <text evidence="1">Belongs to the metallo-dependent hydrolases superfamily.</text>
</comment>
<dbReference type="InterPro" id="IPR006680">
    <property type="entry name" value="Amidohydro-rel"/>
</dbReference>
<feature type="domain" description="Amidohydrolase-related" evidence="2">
    <location>
        <begin position="23"/>
        <end position="313"/>
    </location>
</feature>
<dbReference type="RefSeq" id="WP_366193878.1">
    <property type="nucleotide sequence ID" value="NZ_JBFBVU010000020.1"/>
</dbReference>
<evidence type="ECO:0000313" key="3">
    <source>
        <dbReference type="EMBL" id="MEV8467959.1"/>
    </source>
</evidence>